<gene>
    <name evidence="1" type="ORF">RS030_2347</name>
</gene>
<organism evidence="1 2">
    <name type="scientific">Cryptosporidium xiaoi</name>
    <dbReference type="NCBI Taxonomy" id="659607"/>
    <lineage>
        <taxon>Eukaryota</taxon>
        <taxon>Sar</taxon>
        <taxon>Alveolata</taxon>
        <taxon>Apicomplexa</taxon>
        <taxon>Conoidasida</taxon>
        <taxon>Coccidia</taxon>
        <taxon>Eucoccidiorida</taxon>
        <taxon>Eimeriorina</taxon>
        <taxon>Cryptosporidiidae</taxon>
        <taxon>Cryptosporidium</taxon>
    </lineage>
</organism>
<evidence type="ECO:0000313" key="2">
    <source>
        <dbReference type="Proteomes" id="UP001311799"/>
    </source>
</evidence>
<name>A0AAV9XXN5_9CRYT</name>
<comment type="caution">
    <text evidence="1">The sequence shown here is derived from an EMBL/GenBank/DDBJ whole genome shotgun (WGS) entry which is preliminary data.</text>
</comment>
<dbReference type="EMBL" id="JAWDEY010000022">
    <property type="protein sequence ID" value="KAK6588859.1"/>
    <property type="molecule type" value="Genomic_DNA"/>
</dbReference>
<dbReference type="Proteomes" id="UP001311799">
    <property type="component" value="Unassembled WGS sequence"/>
</dbReference>
<proteinExistence type="predicted"/>
<protein>
    <submittedName>
        <fullName evidence="1">Uncharacterized protein</fullName>
    </submittedName>
</protein>
<dbReference type="AlphaFoldDB" id="A0AAV9XXN5"/>
<keyword evidence="2" id="KW-1185">Reference proteome</keyword>
<accession>A0AAV9XXN5</accession>
<reference evidence="1 2" key="1">
    <citation type="submission" date="2023-10" db="EMBL/GenBank/DDBJ databases">
        <title>Comparative genomics analysis reveals potential genetic determinants of host preference in Cryptosporidium xiaoi.</title>
        <authorList>
            <person name="Xiao L."/>
            <person name="Li J."/>
        </authorList>
    </citation>
    <scope>NUCLEOTIDE SEQUENCE [LARGE SCALE GENOMIC DNA]</scope>
    <source>
        <strain evidence="1 2">52996</strain>
    </source>
</reference>
<sequence length="209" mass="23652">MKIRLKLYICKVFITFSFLLFKSYVKNATFKPSSYFVTQTVINTYSSFCWEYSGTTMYFPVMISSNTGWGSTLVVQFNLSEYKDKIKYGMSSNSVINVNTYCDTTHCGCKENKLNLTVMATCADLCSRASYLIKDPKTIVEISSIAAVTSDHLETAPSSLKINLDGIFQYNLMEEFLNSCDLRYFTIGITNTGKCTSWIDITSWVIEGL</sequence>
<evidence type="ECO:0000313" key="1">
    <source>
        <dbReference type="EMBL" id="KAK6588859.1"/>
    </source>
</evidence>